<feature type="region of interest" description="Disordered" evidence="2">
    <location>
        <begin position="523"/>
        <end position="568"/>
    </location>
</feature>
<dbReference type="GO" id="GO:0007165">
    <property type="term" value="P:signal transduction"/>
    <property type="evidence" value="ECO:0007669"/>
    <property type="project" value="InterPro"/>
</dbReference>
<keyword evidence="1" id="KW-0343">GTPase activation</keyword>
<dbReference type="OrthoDB" id="10024839at2759"/>
<evidence type="ECO:0000256" key="2">
    <source>
        <dbReference type="SAM" id="MobiDB-lite"/>
    </source>
</evidence>
<dbReference type="SMART" id="SM00324">
    <property type="entry name" value="RhoGAP"/>
    <property type="match status" value="1"/>
</dbReference>
<dbReference type="InterPro" id="IPR008936">
    <property type="entry name" value="Rho_GTPase_activation_prot"/>
</dbReference>
<evidence type="ECO:0000256" key="1">
    <source>
        <dbReference type="ARBA" id="ARBA00022468"/>
    </source>
</evidence>
<dbReference type="InterPro" id="IPR037863">
    <property type="entry name" value="RHOGAP6/36"/>
</dbReference>
<feature type="region of interest" description="Disordered" evidence="2">
    <location>
        <begin position="1226"/>
        <end position="1245"/>
    </location>
</feature>
<feature type="compositionally biased region" description="Basic and acidic residues" evidence="2">
    <location>
        <begin position="1361"/>
        <end position="1375"/>
    </location>
</feature>
<feature type="compositionally biased region" description="Low complexity" evidence="2">
    <location>
        <begin position="523"/>
        <end position="558"/>
    </location>
</feature>
<dbReference type="PANTHER" id="PTHR12635">
    <property type="entry name" value="RHO-GTPASE-ACTIVATING PROTEIN 6 FAMILY MEMBER"/>
    <property type="match status" value="1"/>
</dbReference>
<evidence type="ECO:0000313" key="5">
    <source>
        <dbReference type="Proteomes" id="UP000325440"/>
    </source>
</evidence>
<feature type="compositionally biased region" description="Low complexity" evidence="2">
    <location>
        <begin position="1192"/>
        <end position="1201"/>
    </location>
</feature>
<accession>A0A5E4MZ65</accession>
<dbReference type="SUPFAM" id="SSF48350">
    <property type="entry name" value="GTPase activation domain, GAP"/>
    <property type="match status" value="1"/>
</dbReference>
<organism evidence="4 5">
    <name type="scientific">Cinara cedri</name>
    <dbReference type="NCBI Taxonomy" id="506608"/>
    <lineage>
        <taxon>Eukaryota</taxon>
        <taxon>Metazoa</taxon>
        <taxon>Ecdysozoa</taxon>
        <taxon>Arthropoda</taxon>
        <taxon>Hexapoda</taxon>
        <taxon>Insecta</taxon>
        <taxon>Pterygota</taxon>
        <taxon>Neoptera</taxon>
        <taxon>Paraneoptera</taxon>
        <taxon>Hemiptera</taxon>
        <taxon>Sternorrhyncha</taxon>
        <taxon>Aphidomorpha</taxon>
        <taxon>Aphidoidea</taxon>
        <taxon>Aphididae</taxon>
        <taxon>Lachninae</taxon>
        <taxon>Cinara</taxon>
    </lineage>
</organism>
<dbReference type="InterPro" id="IPR000198">
    <property type="entry name" value="RhoGAP_dom"/>
</dbReference>
<protein>
    <submittedName>
        <fullName evidence="4">Rho GTPase-activating protein domain,Rho GTPase activation protein</fullName>
    </submittedName>
</protein>
<sequence>MSEPSGSRDENEDKPRKCSFKLITRKKKITKKTTRISIGECGEAMGKTWEKESFKDRKNRGSKRERWLLTRKTWRYMADAGRKLIPDGTGNRPEDVPKIEAYFQEVCQKEPRFLLWRKQSYPGALGFRSRGRPRGNRFKLGSVRENASSADEAENIVKVPSVSFLAHPRPAGRYELEQLRKEFLFGSSENSTLLSNYQCPTDSKSDLVQFINDCIGNPSEETSPIEESSLNHEQLLEKLENYISTTRDMRVSPTESRKSLRTNILETDNTQKNLLETLRRYYARSTNREKVIGDILMDRKLLENLYFELRKTRGFLGRRVIGSSTNLGLSSMNSLSSTWKDNPRKYDRVNASSSDYLNIFNDKKNNLYFKNDKTYHLSSPPPVIEIEDMEPKYIDVGIQTVPLEPEVLGLIEDENRRKLDSVETSDSLSKVPAKTLQRKTSIENDDISPSVSDTIKRYLRMARKKSVESDKVDRFKRVNYDRNIRNIKGKGEPDICEGDETNRSIQTDDSWVSVLKTVDDNSNSRITSSRSSIDTGTTFSGEELLSPPLSPTKSLTAPGMQKSRSSTNVQQGFMSKRIWKGRSKSQTRTNTVASPWTPLGNCLWLHASGKSILLKEISLLDLTDLEKEVLSFVSLNKLQEISLGVPIRIPTGNVLSAGPKKRRPYLLKKRSNTTGNLKDKDDNESLYPHTIFGVSLNECLEQERSSRSHLKVPTEAQYMPKNPRGRSSFSSYIEIPKDSSERSHSCDSTSSTPVSELIKTFTSSSSDILSDDNDSDIKSKKNGVPSFVTSCLSYLEKYGLHKVGVFRISSSKKRLRQLREDFDHGKTLEETLSKNEEHVHDVATLLKEYFRALPDSLLCNDLYQCFIQTQKIRNRHLQLDAIKHLVQLLPVVNRNTLHALLSFLSSMAKFSEDSKDSFGHLVEGNKMDASNLATLFAPNILHKSIKELSSNDLSEEMTMERRLAIDVVTSLIVNYEYLFKVPADLLDEVYVHMLDTNPEGLDNVMRLRFSSAEKTIQNGSSQEPKETLLQVQKTGAVILPEIDSTTKQPESQEKKIWTRGEFTHQNCGIDGSDDNEDYRYKHRERETRKSRSKGVTAFFPDDVEAFTYPVFERMQVNRKFEKLSNNQVHANGNQVNDYDGVITASLMIPVPVKSNSPHPLNVEDTDIPFIEDESRQTNSSATNYHRMVATVSSDSSSVSSPPTSPDNITGTVTYVPDNYHKKITRFEQKSAQSVKDVSTSKDNVESDHYKTDKKVKDKDIKFYQKILSSTGLDRLSKSASATGVPKTTIYKEKLKHGHDDTTLSPEPVKVCSSITNIGGAVLRSKTADIEHILRKQAASKPRKVSQSSEPPPPGDKPKRKTSAEATRHPLSRTEPDNVVGERLAGSSSYRSPSPTRNVWRRKDVISSMPKYKKPYN</sequence>
<proteinExistence type="predicted"/>
<name>A0A5E4MZ65_9HEMI</name>
<feature type="region of interest" description="Disordered" evidence="2">
    <location>
        <begin position="1335"/>
        <end position="1416"/>
    </location>
</feature>
<reference evidence="4 5" key="1">
    <citation type="submission" date="2019-08" db="EMBL/GenBank/DDBJ databases">
        <authorList>
            <person name="Alioto T."/>
            <person name="Alioto T."/>
            <person name="Gomez Garrido J."/>
        </authorList>
    </citation>
    <scope>NUCLEOTIDE SEQUENCE [LARGE SCALE GENOMIC DNA]</scope>
</reference>
<dbReference type="EMBL" id="CABPRJ010001451">
    <property type="protein sequence ID" value="VVC37654.1"/>
    <property type="molecule type" value="Genomic_DNA"/>
</dbReference>
<feature type="region of interest" description="Disordered" evidence="2">
    <location>
        <begin position="706"/>
        <end position="731"/>
    </location>
</feature>
<dbReference type="Proteomes" id="UP000325440">
    <property type="component" value="Unassembled WGS sequence"/>
</dbReference>
<gene>
    <name evidence="4" type="ORF">CINCED_3A006694</name>
</gene>
<dbReference type="GO" id="GO:0005096">
    <property type="term" value="F:GTPase activator activity"/>
    <property type="evidence" value="ECO:0007669"/>
    <property type="project" value="UniProtKB-KW"/>
</dbReference>
<dbReference type="Pfam" id="PF00620">
    <property type="entry name" value="RhoGAP"/>
    <property type="match status" value="1"/>
</dbReference>
<keyword evidence="5" id="KW-1185">Reference proteome</keyword>
<dbReference type="Gene3D" id="1.10.555.10">
    <property type="entry name" value="Rho GTPase activation protein"/>
    <property type="match status" value="1"/>
</dbReference>
<evidence type="ECO:0000313" key="4">
    <source>
        <dbReference type="EMBL" id="VVC37654.1"/>
    </source>
</evidence>
<feature type="region of interest" description="Disordered" evidence="2">
    <location>
        <begin position="1192"/>
        <end position="1212"/>
    </location>
</feature>
<feature type="compositionally biased region" description="Polar residues" evidence="2">
    <location>
        <begin position="1385"/>
        <end position="1396"/>
    </location>
</feature>
<evidence type="ECO:0000259" key="3">
    <source>
        <dbReference type="PROSITE" id="PS50238"/>
    </source>
</evidence>
<dbReference type="PROSITE" id="PS50238">
    <property type="entry name" value="RHOGAP"/>
    <property type="match status" value="1"/>
</dbReference>
<dbReference type="PANTHER" id="PTHR12635:SF7">
    <property type="entry name" value="RHO GTPASE ACTIVATING PROTEIN 6-RELATED"/>
    <property type="match status" value="1"/>
</dbReference>
<feature type="domain" description="Rho-GAP" evidence="3">
    <location>
        <begin position="775"/>
        <end position="979"/>
    </location>
</feature>